<name>A0A1Y2CJC8_9FUNG</name>
<protein>
    <submittedName>
        <fullName evidence="3">Uncharacterized protein</fullName>
    </submittedName>
</protein>
<dbReference type="AlphaFoldDB" id="A0A1Y2CJC8"/>
<proteinExistence type="predicted"/>
<comment type="caution">
    <text evidence="3">The sequence shown here is derived from an EMBL/GenBank/DDBJ whole genome shotgun (WGS) entry which is preliminary data.</text>
</comment>
<evidence type="ECO:0000256" key="1">
    <source>
        <dbReference type="SAM" id="Coils"/>
    </source>
</evidence>
<accession>A0A1Y2CJC8</accession>
<evidence type="ECO:0000313" key="3">
    <source>
        <dbReference type="EMBL" id="ORY47128.1"/>
    </source>
</evidence>
<feature type="coiled-coil region" evidence="1">
    <location>
        <begin position="187"/>
        <end position="223"/>
    </location>
</feature>
<sequence length="635" mass="74203">MEQFYRNNDILEHVLIHDSNIYYDNKISVKDKTLMYTEYRIILLIILFGSLLPEFPKDVIQKGLEYFFAKENDEIYEPFINNPDAYTLSIMKLYIYNQSLNNLNNNDYTIYGSYAYVKKTQQIYLAMFNLRLIQLLTFIPKDMVFLKNFQALYNIYAKAILLMIPISYLETSDYNFFMSEEEMINYLRDDKDSIKQQEIEKKKFELEMNIEKKKQKLSDYNNKSQPYVNKYKLKLNNILRKKVGSLLMKSSKFDRLFNTTLDIHSRAVELRYYLNNSIMHVYEAEENYDAINDLVAERELMIKGNKVFFNTVEVSLVEEIKMEETPVVVSEQARPSSATSSTQSVTNAPRSLSKNMSHISNATTDNKMKNHTLRRRHSMKSSGSINRYELAKQRSANISRASLLSAASSSILSNLRNMEEEIPPKKGPLFLKKNISSLLDKSLLDDTKLLNNIYAINETIMNNPKTVKSKEKIEREREREKEKEKEKVKNKIDNEMDKNKDSSETTRINSTKMRREIEKEEERNNIFNFMINDKKDINDNNSNVNISNNKLAEDIKVNKGKVINGSMNHLKNNIGNSNNNKNNNNSTKVMDNKEKTSLKSLLNQSQMKSTEKMTEESNENEKRTEIGTNLCILCF</sequence>
<gene>
    <name evidence="3" type="ORF">LY90DRAFT_509087</name>
</gene>
<dbReference type="EMBL" id="MCOG01000105">
    <property type="protein sequence ID" value="ORY47128.1"/>
    <property type="molecule type" value="Genomic_DNA"/>
</dbReference>
<keyword evidence="1" id="KW-0175">Coiled coil</keyword>
<dbReference type="Proteomes" id="UP000193920">
    <property type="component" value="Unassembled WGS sequence"/>
</dbReference>
<evidence type="ECO:0000313" key="4">
    <source>
        <dbReference type="Proteomes" id="UP000193920"/>
    </source>
</evidence>
<reference evidence="3 4" key="1">
    <citation type="submission" date="2016-08" db="EMBL/GenBank/DDBJ databases">
        <title>A Parts List for Fungal Cellulosomes Revealed by Comparative Genomics.</title>
        <authorList>
            <consortium name="DOE Joint Genome Institute"/>
            <person name="Haitjema C.H."/>
            <person name="Gilmore S.P."/>
            <person name="Henske J.K."/>
            <person name="Solomon K.V."/>
            <person name="De Groot R."/>
            <person name="Kuo A."/>
            <person name="Mondo S.J."/>
            <person name="Salamov A.A."/>
            <person name="Labutti K."/>
            <person name="Zhao Z."/>
            <person name="Chiniquy J."/>
            <person name="Barry K."/>
            <person name="Brewer H.M."/>
            <person name="Purvine S.O."/>
            <person name="Wright A.T."/>
            <person name="Boxma B."/>
            <person name="Van Alen T."/>
            <person name="Hackstein J.H."/>
            <person name="Baker S.E."/>
            <person name="Grigoriev I.V."/>
            <person name="O'Malley M.A."/>
        </authorList>
    </citation>
    <scope>NUCLEOTIDE SEQUENCE [LARGE SCALE GENOMIC DNA]</scope>
    <source>
        <strain evidence="3 4">G1</strain>
    </source>
</reference>
<feature type="region of interest" description="Disordered" evidence="2">
    <location>
        <begin position="328"/>
        <end position="364"/>
    </location>
</feature>
<feature type="compositionally biased region" description="Basic and acidic residues" evidence="2">
    <location>
        <begin position="468"/>
        <end position="504"/>
    </location>
</feature>
<keyword evidence="4" id="KW-1185">Reference proteome</keyword>
<evidence type="ECO:0000256" key="2">
    <source>
        <dbReference type="SAM" id="MobiDB-lite"/>
    </source>
</evidence>
<dbReference type="OrthoDB" id="10459617at2759"/>
<organism evidence="3 4">
    <name type="scientific">Neocallimastix californiae</name>
    <dbReference type="NCBI Taxonomy" id="1754190"/>
    <lineage>
        <taxon>Eukaryota</taxon>
        <taxon>Fungi</taxon>
        <taxon>Fungi incertae sedis</taxon>
        <taxon>Chytridiomycota</taxon>
        <taxon>Chytridiomycota incertae sedis</taxon>
        <taxon>Neocallimastigomycetes</taxon>
        <taxon>Neocallimastigales</taxon>
        <taxon>Neocallimastigaceae</taxon>
        <taxon>Neocallimastix</taxon>
    </lineage>
</organism>
<feature type="region of interest" description="Disordered" evidence="2">
    <location>
        <begin position="467"/>
        <end position="517"/>
    </location>
</feature>
<feature type="compositionally biased region" description="Polar residues" evidence="2">
    <location>
        <begin position="333"/>
        <end position="364"/>
    </location>
</feature>